<evidence type="ECO:0000313" key="2">
    <source>
        <dbReference type="Proteomes" id="UP000838756"/>
    </source>
</evidence>
<evidence type="ECO:0000313" key="1">
    <source>
        <dbReference type="EMBL" id="CAH2236940.1"/>
    </source>
</evidence>
<reference evidence="1" key="1">
    <citation type="submission" date="2022-03" db="EMBL/GenBank/DDBJ databases">
        <authorList>
            <person name="Lindestad O."/>
        </authorList>
    </citation>
    <scope>NUCLEOTIDE SEQUENCE</scope>
</reference>
<name>A0A8S4RI55_9NEOP</name>
<comment type="caution">
    <text evidence="1">The sequence shown here is derived from an EMBL/GenBank/DDBJ whole genome shotgun (WGS) entry which is preliminary data.</text>
</comment>
<dbReference type="OrthoDB" id="3936150at2759"/>
<gene>
    <name evidence="1" type="primary">jg23388</name>
    <name evidence="1" type="ORF">PAEG_LOCUS14260</name>
</gene>
<accession>A0A8S4RI55</accession>
<sequence length="603" mass="69371">MPLTVDESILNKKLTPSKFFTTANLVNRNRRSLSMKKISSLKSKIKLNRFLNTKAMASKNIFLMKKRNKRQVNNVKIITKDRPKAPPKNSDENIFFISRENTYSDKETMIRAVETADTRIHNKNNEYYDEESPFDNIYRIQNPNSQVGLAGNVYNTALRSNRLMSQYPHILLDNSKSKEEAYFNENYYRTNDKPYRIEPSAKPAIGEKEIESATEHYHATDLQNLSEPKVEQLLGAQIQPGRNYKITVKMSPKNKTNTNQRFKEVHTTVNKSFDEHGLRYYTLLNVSQISKIETLNKSEGTKDMVQSLSDPLRYHQNQIKELLKLHKKTVDLQLNTLLRESGHLANLIEMNKKYSMNKTINLLTNNGKSLENGGILLDSLRILQDTTDSITVKPIPTTSKLINALPFTTEIPKTDRSIILDTIKQNEKVTFQILKKIDTNTQILQTFLQKISEKLDLDKKDHTTVKTTENSAVEVKLDLSKNWKTYGVNKDTFFISNERQNDTIPFVYAYQQSIPTKNRTPPQILTSIVYHGHIHSNAVNNLNSDNFNKPAPKIEPNVLVNTNNSKRKLNESRLFLNELNNFHVIPNKESVISANIKLNTTDV</sequence>
<organism evidence="1 2">
    <name type="scientific">Pararge aegeria aegeria</name>
    <dbReference type="NCBI Taxonomy" id="348720"/>
    <lineage>
        <taxon>Eukaryota</taxon>
        <taxon>Metazoa</taxon>
        <taxon>Ecdysozoa</taxon>
        <taxon>Arthropoda</taxon>
        <taxon>Hexapoda</taxon>
        <taxon>Insecta</taxon>
        <taxon>Pterygota</taxon>
        <taxon>Neoptera</taxon>
        <taxon>Endopterygota</taxon>
        <taxon>Lepidoptera</taxon>
        <taxon>Glossata</taxon>
        <taxon>Ditrysia</taxon>
        <taxon>Papilionoidea</taxon>
        <taxon>Nymphalidae</taxon>
        <taxon>Satyrinae</taxon>
        <taxon>Satyrini</taxon>
        <taxon>Parargina</taxon>
        <taxon>Pararge</taxon>
    </lineage>
</organism>
<dbReference type="Proteomes" id="UP000838756">
    <property type="component" value="Unassembled WGS sequence"/>
</dbReference>
<keyword evidence="2" id="KW-1185">Reference proteome</keyword>
<dbReference type="EMBL" id="CAKXAJ010025240">
    <property type="protein sequence ID" value="CAH2236940.1"/>
    <property type="molecule type" value="Genomic_DNA"/>
</dbReference>
<proteinExistence type="predicted"/>
<dbReference type="AlphaFoldDB" id="A0A8S4RI55"/>
<protein>
    <submittedName>
        <fullName evidence="1">Jg23388 protein</fullName>
    </submittedName>
</protein>